<keyword evidence="2" id="KW-1133">Transmembrane helix</keyword>
<evidence type="ECO:0000256" key="2">
    <source>
        <dbReference type="SAM" id="Phobius"/>
    </source>
</evidence>
<evidence type="ECO:0000313" key="5">
    <source>
        <dbReference type="Proteomes" id="UP000068137"/>
    </source>
</evidence>
<dbReference type="SMART" id="SM00858">
    <property type="entry name" value="SAF"/>
    <property type="match status" value="1"/>
</dbReference>
<dbReference type="EMBL" id="CP012390">
    <property type="protein sequence ID" value="ALE18689.1"/>
    <property type="molecule type" value="Genomic_DNA"/>
</dbReference>
<dbReference type="Pfam" id="PF08666">
    <property type="entry name" value="SAF"/>
    <property type="match status" value="1"/>
</dbReference>
<dbReference type="RefSeq" id="WP_053961619.1">
    <property type="nucleotide sequence ID" value="NZ_CP012390.1"/>
</dbReference>
<protein>
    <recommendedName>
        <fullName evidence="3">SAF domain-containing protein</fullName>
    </recommendedName>
</protein>
<reference evidence="4 5" key="1">
    <citation type="journal article" date="2015" name="Genome Announc.">
        <title>Complete Genome Sequences for Two Strains of a Novel Fastidious, Partially Acid-Fast, Gram-Positive Corynebacterineae Bacterium, Derived from Human Clinical Samples.</title>
        <authorList>
            <person name="Nicholson A.C."/>
            <person name="Bell M."/>
            <person name="Humrighouse B.W."/>
            <person name="McQuiston J.R."/>
        </authorList>
    </citation>
    <scope>NUCLEOTIDE SEQUENCE [LARGE SCALE GENOMIC DNA]</scope>
    <source>
        <strain evidence="4 5">X1698</strain>
    </source>
</reference>
<keyword evidence="2" id="KW-0812">Transmembrane</keyword>
<dbReference type="CDD" id="cd11614">
    <property type="entry name" value="SAF_CpaB_FlgA_like"/>
    <property type="match status" value="1"/>
</dbReference>
<feature type="compositionally biased region" description="Polar residues" evidence="1">
    <location>
        <begin position="45"/>
        <end position="62"/>
    </location>
</feature>
<organism evidence="4 5">
    <name type="scientific">Lawsonella clevelandensis</name>
    <dbReference type="NCBI Taxonomy" id="1528099"/>
    <lineage>
        <taxon>Bacteria</taxon>
        <taxon>Bacillati</taxon>
        <taxon>Actinomycetota</taxon>
        <taxon>Actinomycetes</taxon>
        <taxon>Mycobacteriales</taxon>
        <taxon>Lawsonellaceae</taxon>
        <taxon>Lawsonella</taxon>
    </lineage>
</organism>
<accession>A0A0M4LY73</accession>
<dbReference type="KEGG" id="cbq:AL705_02180"/>
<feature type="transmembrane region" description="Helical" evidence="2">
    <location>
        <begin position="87"/>
        <end position="105"/>
    </location>
</feature>
<sequence>MPRRSTALGWEYVATATSPPPSPAPPQRWEDQFGTAWRDPWPATTKVTSPDVTADDSATVSPPANPRKALRALWSRLSRKTTRPQRVILTLACAILLGTIVALLIPHGAPALTVAQLNHSLPSGQEVTSADIEWVHVPAALIPEHPITSADQFTGRRVVGDVERGELLTTARLSTPQLPAGWRALGLPISGATSWRTGQHVDVVASTEDSSWVLCHDAVIHDTTASNSPGAGHSTSVIVALPEEKAYELAQLDTDAVVTLLLR</sequence>
<proteinExistence type="predicted"/>
<evidence type="ECO:0000256" key="1">
    <source>
        <dbReference type="SAM" id="MobiDB-lite"/>
    </source>
</evidence>
<dbReference type="InterPro" id="IPR013974">
    <property type="entry name" value="SAF"/>
</dbReference>
<feature type="region of interest" description="Disordered" evidence="1">
    <location>
        <begin position="1"/>
        <end position="65"/>
    </location>
</feature>
<name>A0A0M4LY73_9ACTN</name>
<keyword evidence="2" id="KW-0472">Membrane</keyword>
<feature type="domain" description="SAF" evidence="3">
    <location>
        <begin position="112"/>
        <end position="174"/>
    </location>
</feature>
<dbReference type="AlphaFoldDB" id="A0A0M4LY73"/>
<gene>
    <name evidence="4" type="ORF">AL705_02180</name>
</gene>
<dbReference type="Proteomes" id="UP000068137">
    <property type="component" value="Chromosome"/>
</dbReference>
<evidence type="ECO:0000313" key="4">
    <source>
        <dbReference type="EMBL" id="ALE18689.1"/>
    </source>
</evidence>
<evidence type="ECO:0000259" key="3">
    <source>
        <dbReference type="SMART" id="SM00858"/>
    </source>
</evidence>